<gene>
    <name evidence="4" type="ORF">PF66_01353</name>
</gene>
<keyword evidence="2" id="KW-0012">Acyltransferase</keyword>
<evidence type="ECO:0000256" key="1">
    <source>
        <dbReference type="ARBA" id="ARBA00022679"/>
    </source>
</evidence>
<dbReference type="STRING" id="50340.PF66_01353"/>
<evidence type="ECO:0000259" key="3">
    <source>
        <dbReference type="PROSITE" id="PS51186"/>
    </source>
</evidence>
<evidence type="ECO:0000313" key="4">
    <source>
        <dbReference type="EMBL" id="KPA91774.1"/>
    </source>
</evidence>
<protein>
    <submittedName>
        <fullName evidence="4">Acetyltransferase</fullName>
    </submittedName>
</protein>
<dbReference type="RefSeq" id="WP_054062216.1">
    <property type="nucleotide sequence ID" value="NZ_JSYZ01000004.1"/>
</dbReference>
<feature type="domain" description="N-acetyltransferase" evidence="3">
    <location>
        <begin position="1"/>
        <end position="143"/>
    </location>
</feature>
<dbReference type="SUPFAM" id="SSF55729">
    <property type="entry name" value="Acyl-CoA N-acyltransferases (Nat)"/>
    <property type="match status" value="1"/>
</dbReference>
<evidence type="ECO:0000256" key="2">
    <source>
        <dbReference type="ARBA" id="ARBA00023315"/>
    </source>
</evidence>
<dbReference type="EMBL" id="JSYZ01000004">
    <property type="protein sequence ID" value="KPA91774.1"/>
    <property type="molecule type" value="Genomic_DNA"/>
</dbReference>
<dbReference type="CDD" id="cd04301">
    <property type="entry name" value="NAT_SF"/>
    <property type="match status" value="1"/>
</dbReference>
<proteinExistence type="predicted"/>
<name>A0A0N0E4W5_9PSED</name>
<sequence>MNIIPYTLDHHEGVMDLMRRTPGIVVRDTDSKSATARYLTRNPNLSFLCVDQGRIVGCAMCGHDGRRGYLQHVVVEEAHRGQGIANTLVERCLVELEKIGIYKTHLDVLVENTEAQEYWARRGWQKRDDIGRYSIIRSGNQNA</sequence>
<dbReference type="Gene3D" id="3.40.630.30">
    <property type="match status" value="1"/>
</dbReference>
<dbReference type="Pfam" id="PF00583">
    <property type="entry name" value="Acetyltransf_1"/>
    <property type="match status" value="1"/>
</dbReference>
<dbReference type="PROSITE" id="PS51186">
    <property type="entry name" value="GNAT"/>
    <property type="match status" value="1"/>
</dbReference>
<comment type="caution">
    <text evidence="4">The sequence shown here is derived from an EMBL/GenBank/DDBJ whole genome shotgun (WGS) entry which is preliminary data.</text>
</comment>
<dbReference type="InterPro" id="IPR000182">
    <property type="entry name" value="GNAT_dom"/>
</dbReference>
<organism evidence="4 5">
    <name type="scientific">Pseudomonas asplenii</name>
    <dbReference type="NCBI Taxonomy" id="53407"/>
    <lineage>
        <taxon>Bacteria</taxon>
        <taxon>Pseudomonadati</taxon>
        <taxon>Pseudomonadota</taxon>
        <taxon>Gammaproteobacteria</taxon>
        <taxon>Pseudomonadales</taxon>
        <taxon>Pseudomonadaceae</taxon>
        <taxon>Pseudomonas</taxon>
    </lineage>
</organism>
<dbReference type="AlphaFoldDB" id="A0A0N0E4W5"/>
<dbReference type="OrthoDB" id="1821130at2"/>
<dbReference type="InterPro" id="IPR050832">
    <property type="entry name" value="Bact_Acetyltransf"/>
</dbReference>
<keyword evidence="5" id="KW-1185">Reference proteome</keyword>
<accession>A0A0N0E4W5</accession>
<dbReference type="GO" id="GO:0016747">
    <property type="term" value="F:acyltransferase activity, transferring groups other than amino-acyl groups"/>
    <property type="evidence" value="ECO:0007669"/>
    <property type="project" value="InterPro"/>
</dbReference>
<reference evidence="4 5" key="1">
    <citation type="journal article" date="2015" name="PLoS ONE">
        <title>Rice-Infecting Pseudomonas Genomes Are Highly Accessorized and Harbor Multiple Putative Virulence Mechanisms to Cause Sheath Brown Rot.</title>
        <authorList>
            <person name="Quibod I.L."/>
            <person name="Grande G."/>
            <person name="Oreiro E.G."/>
            <person name="Borja F.N."/>
            <person name="Dossa G.S."/>
            <person name="Mauleon R."/>
            <person name="Cruz C.V."/>
            <person name="Oliva R."/>
        </authorList>
    </citation>
    <scope>NUCLEOTIDE SEQUENCE [LARGE SCALE GENOMIC DNA]</scope>
    <source>
        <strain evidence="4 5">IRRI 6609</strain>
    </source>
</reference>
<dbReference type="InterPro" id="IPR016181">
    <property type="entry name" value="Acyl_CoA_acyltransferase"/>
</dbReference>
<dbReference type="PANTHER" id="PTHR43877:SF2">
    <property type="entry name" value="AMINOALKYLPHOSPHONATE N-ACETYLTRANSFERASE-RELATED"/>
    <property type="match status" value="1"/>
</dbReference>
<dbReference type="PATRIC" id="fig|50340.43.peg.4506"/>
<dbReference type="Proteomes" id="UP000037931">
    <property type="component" value="Unassembled WGS sequence"/>
</dbReference>
<dbReference type="PANTHER" id="PTHR43877">
    <property type="entry name" value="AMINOALKYLPHOSPHONATE N-ACETYLTRANSFERASE-RELATED-RELATED"/>
    <property type="match status" value="1"/>
</dbReference>
<evidence type="ECO:0000313" key="5">
    <source>
        <dbReference type="Proteomes" id="UP000037931"/>
    </source>
</evidence>
<keyword evidence="1 4" id="KW-0808">Transferase</keyword>